<name>A0AAN8J901_PATCE</name>
<evidence type="ECO:0000256" key="4">
    <source>
        <dbReference type="ARBA" id="ARBA00023157"/>
    </source>
</evidence>
<dbReference type="PANTHER" id="PTHR11675">
    <property type="entry name" value="N-ACETYLGALACTOSAMINYLTRANSFERASE"/>
    <property type="match status" value="1"/>
</dbReference>
<keyword evidence="5" id="KW-1133">Transmembrane helix</keyword>
<feature type="domain" description="Glycosyltransferase 2-like" evidence="6">
    <location>
        <begin position="143"/>
        <end position="323"/>
    </location>
</feature>
<organism evidence="8 9">
    <name type="scientific">Patella caerulea</name>
    <name type="common">Rayed Mediterranean limpet</name>
    <dbReference type="NCBI Taxonomy" id="87958"/>
    <lineage>
        <taxon>Eukaryota</taxon>
        <taxon>Metazoa</taxon>
        <taxon>Spiralia</taxon>
        <taxon>Lophotrochozoa</taxon>
        <taxon>Mollusca</taxon>
        <taxon>Gastropoda</taxon>
        <taxon>Patellogastropoda</taxon>
        <taxon>Patelloidea</taxon>
        <taxon>Patellidae</taxon>
        <taxon>Patella</taxon>
    </lineage>
</organism>
<dbReference type="GO" id="GO:0030246">
    <property type="term" value="F:carbohydrate binding"/>
    <property type="evidence" value="ECO:0007669"/>
    <property type="project" value="UniProtKB-KW"/>
</dbReference>
<feature type="domain" description="Ricin B lectin" evidence="7">
    <location>
        <begin position="453"/>
        <end position="540"/>
    </location>
</feature>
<dbReference type="AlphaFoldDB" id="A0AAN8J901"/>
<keyword evidence="5" id="KW-0808">Transferase</keyword>
<comment type="subcellular location">
    <subcellularLocation>
        <location evidence="1 5">Golgi apparatus membrane</location>
        <topology evidence="1 5">Single-pass type II membrane protein</topology>
    </subcellularLocation>
</comment>
<evidence type="ECO:0000259" key="6">
    <source>
        <dbReference type="Pfam" id="PF00535"/>
    </source>
</evidence>
<comment type="pathway">
    <text evidence="5">Protein modification; protein glycosylation.</text>
</comment>
<keyword evidence="9" id="KW-1185">Reference proteome</keyword>
<dbReference type="PROSITE" id="PS50231">
    <property type="entry name" value="RICIN_B_LECTIN"/>
    <property type="match status" value="1"/>
</dbReference>
<evidence type="ECO:0000259" key="7">
    <source>
        <dbReference type="Pfam" id="PF00652"/>
    </source>
</evidence>
<dbReference type="Gene3D" id="3.90.550.10">
    <property type="entry name" value="Spore Coat Polysaccharide Biosynthesis Protein SpsA, Chain A"/>
    <property type="match status" value="1"/>
</dbReference>
<evidence type="ECO:0000256" key="5">
    <source>
        <dbReference type="RuleBase" id="RU361242"/>
    </source>
</evidence>
<dbReference type="EMBL" id="JAZGQO010000014">
    <property type="protein sequence ID" value="KAK6171576.1"/>
    <property type="molecule type" value="Genomic_DNA"/>
</dbReference>
<evidence type="ECO:0000256" key="3">
    <source>
        <dbReference type="ARBA" id="ARBA00023034"/>
    </source>
</evidence>
<comment type="similarity">
    <text evidence="5">Belongs to the glycosyltransferase 2 family. GalNAc-T subfamily.</text>
</comment>
<keyword evidence="2 5" id="KW-0430">Lectin</keyword>
<dbReference type="Proteomes" id="UP001347796">
    <property type="component" value="Unassembled WGS sequence"/>
</dbReference>
<dbReference type="GO" id="GO:0006493">
    <property type="term" value="P:protein O-linked glycosylation"/>
    <property type="evidence" value="ECO:0007669"/>
    <property type="project" value="TreeGrafter"/>
</dbReference>
<keyword evidence="5" id="KW-0464">Manganese</keyword>
<dbReference type="Pfam" id="PF00535">
    <property type="entry name" value="Glycos_transf_2"/>
    <property type="match status" value="1"/>
</dbReference>
<feature type="transmembrane region" description="Helical" evidence="5">
    <location>
        <begin position="9"/>
        <end position="28"/>
    </location>
</feature>
<dbReference type="PANTHER" id="PTHR11675:SF63">
    <property type="entry name" value="POLYPEPTIDE N-ACETYLGALACTOSAMINYLTRANSFERASE"/>
    <property type="match status" value="1"/>
</dbReference>
<dbReference type="SUPFAM" id="SSF50370">
    <property type="entry name" value="Ricin B-like lectins"/>
    <property type="match status" value="1"/>
</dbReference>
<keyword evidence="3 5" id="KW-0333">Golgi apparatus</keyword>
<keyword evidence="5" id="KW-0472">Membrane</keyword>
<protein>
    <recommendedName>
        <fullName evidence="5">Polypeptide N-acetylgalactosaminyltransferase</fullName>
        <ecNumber evidence="5">2.4.1.-</ecNumber>
    </recommendedName>
    <alternativeName>
        <fullName evidence="5">Protein-UDP acetylgalactosaminyltransferase</fullName>
    </alternativeName>
</protein>
<accession>A0AAN8J901</accession>
<dbReference type="EC" id="2.4.1.-" evidence="5"/>
<dbReference type="Pfam" id="PF00652">
    <property type="entry name" value="Ricin_B_lectin"/>
    <property type="match status" value="1"/>
</dbReference>
<sequence>MAQIVNIKIGWIVTVVMLLILGGYVTILQHQYLINTNNNGSRHLKPVTNTLRSKKQIENDIILQHIKAEYEYYYSDRTLTPQDLKLEKLRFKLFPVDNDTEFNKFFINVKKSHSIPVKRRIPDTRPFECRKISYSNPTFPKVSVVIPVHDEPWSTLLRTIHSILDRTPDKYLEEILLVDDKSKLDSLGKNLEEYVKELPKVKIIRSNERLGTMKCRIFGAKNAQGQVVMFLDSHTEVNIGWVEPILWEIYKNRRTVIQPAVDIIEPDTFEYRKYMDNMRGDFEWSMGFTFAPLPPRQMAGRNPSDPIITPAIVGCSFAIDRNYFFEIGGLDSGMKTWGAEDVELSIRVWLCGGNVKILECSRVGHIFKRGHPFHVEYADLLFNERRIAELWLSDYKDIFYSVHQGRIKPPANYDDFADMFKLKKKLKCRNFDWFLQTIYPELEIPPASSVKFGKMKNEGGYRCVGLAQVMTVSPFEMRECWGYETQNIALTRNGILMLGQKCLNVYNNYLILTSCNQVKAQMWHYNQRGQILWMDGRHCIMQVIDPDIKTNNRQTIMLMPCEGDANVIKFSKWTFTYNLV</sequence>
<evidence type="ECO:0000256" key="1">
    <source>
        <dbReference type="ARBA" id="ARBA00004323"/>
    </source>
</evidence>
<comment type="caution">
    <text evidence="8">The sequence shown here is derived from an EMBL/GenBank/DDBJ whole genome shotgun (WGS) entry which is preliminary data.</text>
</comment>
<evidence type="ECO:0000313" key="8">
    <source>
        <dbReference type="EMBL" id="KAK6171576.1"/>
    </source>
</evidence>
<dbReference type="GO" id="GO:0008593">
    <property type="term" value="P:regulation of Notch signaling pathway"/>
    <property type="evidence" value="ECO:0007669"/>
    <property type="project" value="TreeGrafter"/>
</dbReference>
<dbReference type="SUPFAM" id="SSF53448">
    <property type="entry name" value="Nucleotide-diphospho-sugar transferases"/>
    <property type="match status" value="1"/>
</dbReference>
<dbReference type="InterPro" id="IPR001173">
    <property type="entry name" value="Glyco_trans_2-like"/>
</dbReference>
<dbReference type="InterPro" id="IPR000772">
    <property type="entry name" value="Ricin_B_lectin"/>
</dbReference>
<keyword evidence="5" id="KW-0812">Transmembrane</keyword>
<evidence type="ECO:0000256" key="2">
    <source>
        <dbReference type="ARBA" id="ARBA00022734"/>
    </source>
</evidence>
<dbReference type="GO" id="GO:0000139">
    <property type="term" value="C:Golgi membrane"/>
    <property type="evidence" value="ECO:0007669"/>
    <property type="project" value="UniProtKB-SubCell"/>
</dbReference>
<gene>
    <name evidence="8" type="ORF">SNE40_019733</name>
</gene>
<dbReference type="InterPro" id="IPR029044">
    <property type="entry name" value="Nucleotide-diphossugar_trans"/>
</dbReference>
<dbReference type="GO" id="GO:0005112">
    <property type="term" value="F:Notch binding"/>
    <property type="evidence" value="ECO:0007669"/>
    <property type="project" value="TreeGrafter"/>
</dbReference>
<dbReference type="InterPro" id="IPR035992">
    <property type="entry name" value="Ricin_B-like_lectins"/>
</dbReference>
<dbReference type="Gene3D" id="2.80.10.50">
    <property type="match status" value="1"/>
</dbReference>
<comment type="cofactor">
    <cofactor evidence="5">
        <name>Mn(2+)</name>
        <dbReference type="ChEBI" id="CHEBI:29035"/>
    </cofactor>
</comment>
<evidence type="ECO:0000313" key="9">
    <source>
        <dbReference type="Proteomes" id="UP001347796"/>
    </source>
</evidence>
<keyword evidence="4 5" id="KW-1015">Disulfide bond</keyword>
<reference evidence="8 9" key="1">
    <citation type="submission" date="2024-01" db="EMBL/GenBank/DDBJ databases">
        <title>The genome of the rayed Mediterranean limpet Patella caerulea (Linnaeus, 1758).</title>
        <authorList>
            <person name="Anh-Thu Weber A."/>
            <person name="Halstead-Nussloch G."/>
        </authorList>
    </citation>
    <scope>NUCLEOTIDE SEQUENCE [LARGE SCALE GENOMIC DNA]</scope>
    <source>
        <strain evidence="8">AATW-2023a</strain>
        <tissue evidence="8">Whole specimen</tissue>
    </source>
</reference>
<dbReference type="GO" id="GO:0004653">
    <property type="term" value="F:polypeptide N-acetylgalactosaminyltransferase activity"/>
    <property type="evidence" value="ECO:0007669"/>
    <property type="project" value="TreeGrafter"/>
</dbReference>
<keyword evidence="5" id="KW-0328">Glycosyltransferase</keyword>
<proteinExistence type="inferred from homology"/>